<dbReference type="Gene3D" id="3.80.10.10">
    <property type="entry name" value="Ribonuclease Inhibitor"/>
    <property type="match status" value="1"/>
</dbReference>
<dbReference type="EMBL" id="JAJFAZ020000006">
    <property type="protein sequence ID" value="KAI5323466.1"/>
    <property type="molecule type" value="Genomic_DNA"/>
</dbReference>
<comment type="similarity">
    <text evidence="2">Belongs to the RLP family.</text>
</comment>
<gene>
    <name evidence="10" type="ORF">L3X38_032538</name>
</gene>
<evidence type="ECO:0000256" key="8">
    <source>
        <dbReference type="ARBA" id="ARBA00023170"/>
    </source>
</evidence>
<dbReference type="Proteomes" id="UP001054821">
    <property type="component" value="Chromosome 6"/>
</dbReference>
<protein>
    <submittedName>
        <fullName evidence="10">Uncharacterized protein</fullName>
    </submittedName>
</protein>
<keyword evidence="3" id="KW-1003">Cell membrane</keyword>
<evidence type="ECO:0000256" key="4">
    <source>
        <dbReference type="ARBA" id="ARBA00022692"/>
    </source>
</evidence>
<evidence type="ECO:0000256" key="1">
    <source>
        <dbReference type="ARBA" id="ARBA00004251"/>
    </source>
</evidence>
<evidence type="ECO:0000256" key="6">
    <source>
        <dbReference type="ARBA" id="ARBA00022989"/>
    </source>
</evidence>
<keyword evidence="6" id="KW-1133">Transmembrane helix</keyword>
<proteinExistence type="inferred from homology"/>
<dbReference type="InterPro" id="IPR001611">
    <property type="entry name" value="Leu-rich_rpt"/>
</dbReference>
<dbReference type="GO" id="GO:0005886">
    <property type="term" value="C:plasma membrane"/>
    <property type="evidence" value="ECO:0007669"/>
    <property type="project" value="UniProtKB-SubCell"/>
</dbReference>
<keyword evidence="4" id="KW-0812">Transmembrane</keyword>
<evidence type="ECO:0000313" key="11">
    <source>
        <dbReference type="Proteomes" id="UP001054821"/>
    </source>
</evidence>
<evidence type="ECO:0000313" key="10">
    <source>
        <dbReference type="EMBL" id="KAI5323466.1"/>
    </source>
</evidence>
<name>A0AAD4YVZ8_PRUDU</name>
<dbReference type="Pfam" id="PF00560">
    <property type="entry name" value="LRR_1"/>
    <property type="match status" value="1"/>
</dbReference>
<evidence type="ECO:0000256" key="2">
    <source>
        <dbReference type="ARBA" id="ARBA00009592"/>
    </source>
</evidence>
<dbReference type="InterPro" id="IPR032675">
    <property type="entry name" value="LRR_dom_sf"/>
</dbReference>
<keyword evidence="7" id="KW-0472">Membrane</keyword>
<evidence type="ECO:0000256" key="7">
    <source>
        <dbReference type="ARBA" id="ARBA00023136"/>
    </source>
</evidence>
<keyword evidence="11" id="KW-1185">Reference proteome</keyword>
<keyword evidence="8" id="KW-0675">Receptor</keyword>
<evidence type="ECO:0000256" key="9">
    <source>
        <dbReference type="ARBA" id="ARBA00023180"/>
    </source>
</evidence>
<comment type="subcellular location">
    <subcellularLocation>
        <location evidence="1">Cell membrane</location>
        <topology evidence="1">Single-pass type I membrane protein</topology>
    </subcellularLocation>
</comment>
<evidence type="ECO:0000256" key="5">
    <source>
        <dbReference type="ARBA" id="ARBA00022729"/>
    </source>
</evidence>
<accession>A0AAD4YVZ8</accession>
<organism evidence="10 11">
    <name type="scientific">Prunus dulcis</name>
    <name type="common">Almond</name>
    <name type="synonym">Amygdalus dulcis</name>
    <dbReference type="NCBI Taxonomy" id="3755"/>
    <lineage>
        <taxon>Eukaryota</taxon>
        <taxon>Viridiplantae</taxon>
        <taxon>Streptophyta</taxon>
        <taxon>Embryophyta</taxon>
        <taxon>Tracheophyta</taxon>
        <taxon>Spermatophyta</taxon>
        <taxon>Magnoliopsida</taxon>
        <taxon>eudicotyledons</taxon>
        <taxon>Gunneridae</taxon>
        <taxon>Pentapetalae</taxon>
        <taxon>rosids</taxon>
        <taxon>fabids</taxon>
        <taxon>Rosales</taxon>
        <taxon>Rosaceae</taxon>
        <taxon>Amygdaloideae</taxon>
        <taxon>Amygdaleae</taxon>
        <taxon>Prunus</taxon>
    </lineage>
</organism>
<sequence>MLDTLLFFKNRFSGTILQSLWLTQGLKSLDLLDDHLTCSIPPVISMLMNNFLVGQIPYQIRGLPNLENLLLWNNSSTNVLPQSLGFSEKLVRVDVSSNLLDSPIPPNLCKYYKFVDISSNNFTGTIT</sequence>
<keyword evidence="9" id="KW-0325">Glycoprotein</keyword>
<dbReference type="SUPFAM" id="SSF52058">
    <property type="entry name" value="L domain-like"/>
    <property type="match status" value="1"/>
</dbReference>
<dbReference type="PANTHER" id="PTHR48052:SF24">
    <property type="entry name" value="LEUCINE-RICH REPEAT RECEPTOR-LIKE PROTEIN KINASE TDR"/>
    <property type="match status" value="1"/>
</dbReference>
<comment type="caution">
    <text evidence="10">The sequence shown here is derived from an EMBL/GenBank/DDBJ whole genome shotgun (WGS) entry which is preliminary data.</text>
</comment>
<dbReference type="AlphaFoldDB" id="A0AAD4YVZ8"/>
<reference evidence="10 11" key="1">
    <citation type="journal article" date="2022" name="G3 (Bethesda)">
        <title>Whole-genome sequence and methylome profiling of the almond [Prunus dulcis (Mill.) D.A. Webb] cultivar 'Nonpareil'.</title>
        <authorList>
            <person name="D'Amico-Willman K.M."/>
            <person name="Ouma W.Z."/>
            <person name="Meulia T."/>
            <person name="Sideli G.M."/>
            <person name="Gradziel T.M."/>
            <person name="Fresnedo-Ramirez J."/>
        </authorList>
    </citation>
    <scope>NUCLEOTIDE SEQUENCE [LARGE SCALE GENOMIC DNA]</scope>
    <source>
        <strain evidence="10">Clone GOH B32 T37-40</strain>
    </source>
</reference>
<dbReference type="PANTHER" id="PTHR48052">
    <property type="entry name" value="UNNAMED PRODUCT"/>
    <property type="match status" value="1"/>
</dbReference>
<evidence type="ECO:0000256" key="3">
    <source>
        <dbReference type="ARBA" id="ARBA00022475"/>
    </source>
</evidence>
<keyword evidence="5" id="KW-0732">Signal</keyword>